<keyword evidence="4" id="KW-0227">DNA damage</keyword>
<dbReference type="Pfam" id="PF05188">
    <property type="entry name" value="MutS_II"/>
    <property type="match status" value="1"/>
</dbReference>
<proteinExistence type="inferred from homology"/>
<dbReference type="Gene3D" id="3.40.50.300">
    <property type="entry name" value="P-loop containing nucleotide triphosphate hydrolases"/>
    <property type="match status" value="1"/>
</dbReference>
<dbReference type="GO" id="GO:0016887">
    <property type="term" value="F:ATP hydrolysis activity"/>
    <property type="evidence" value="ECO:0007669"/>
    <property type="project" value="EnsemblFungi"/>
</dbReference>
<dbReference type="GO" id="GO:0000228">
    <property type="term" value="C:nuclear chromosome"/>
    <property type="evidence" value="ECO:0007669"/>
    <property type="project" value="EnsemblFungi"/>
</dbReference>
<dbReference type="Pfam" id="PF05192">
    <property type="entry name" value="MutS_III"/>
    <property type="match status" value="1"/>
</dbReference>
<evidence type="ECO:0000313" key="10">
    <source>
        <dbReference type="EMBL" id="ODV69232.1"/>
    </source>
</evidence>
<organism evidence="10 11">
    <name type="scientific">Hyphopichia burtonii NRRL Y-1933</name>
    <dbReference type="NCBI Taxonomy" id="984485"/>
    <lineage>
        <taxon>Eukaryota</taxon>
        <taxon>Fungi</taxon>
        <taxon>Dikarya</taxon>
        <taxon>Ascomycota</taxon>
        <taxon>Saccharomycotina</taxon>
        <taxon>Pichiomycetes</taxon>
        <taxon>Debaryomycetaceae</taxon>
        <taxon>Hyphopichia</taxon>
    </lineage>
</organism>
<reference evidence="11" key="1">
    <citation type="submission" date="2016-05" db="EMBL/GenBank/DDBJ databases">
        <title>Comparative genomics of biotechnologically important yeasts.</title>
        <authorList>
            <consortium name="DOE Joint Genome Institute"/>
            <person name="Riley R."/>
            <person name="Haridas S."/>
            <person name="Wolfe K.H."/>
            <person name="Lopes M.R."/>
            <person name="Hittinger C.T."/>
            <person name="Goker M."/>
            <person name="Salamov A."/>
            <person name="Wisecaver J."/>
            <person name="Long T.M."/>
            <person name="Aerts A.L."/>
            <person name="Barry K."/>
            <person name="Choi C."/>
            <person name="Clum A."/>
            <person name="Coughlan A.Y."/>
            <person name="Deshpande S."/>
            <person name="Douglass A.P."/>
            <person name="Hanson S.J."/>
            <person name="Klenk H.-P."/>
            <person name="Labutti K."/>
            <person name="Lapidus A."/>
            <person name="Lindquist E."/>
            <person name="Lipzen A."/>
            <person name="Meier-Kolthoff J.P."/>
            <person name="Ohm R.A."/>
            <person name="Otillar R.P."/>
            <person name="Pangilinan J."/>
            <person name="Peng Y."/>
            <person name="Rokas A."/>
            <person name="Rosa C.A."/>
            <person name="Scheuner C."/>
            <person name="Sibirny A.A."/>
            <person name="Slot J.C."/>
            <person name="Stielow J.B."/>
            <person name="Sun H."/>
            <person name="Kurtzman C.P."/>
            <person name="Blackwell M."/>
            <person name="Grigoriev I.V."/>
            <person name="Jeffries T.W."/>
        </authorList>
    </citation>
    <scope>NUCLEOTIDE SEQUENCE [LARGE SCALE GENOMIC DNA]</scope>
    <source>
        <strain evidence="11">NRRL Y-1933</strain>
    </source>
</reference>
<dbReference type="SMART" id="SM00534">
    <property type="entry name" value="MUTSac"/>
    <property type="match status" value="1"/>
</dbReference>
<dbReference type="Pfam" id="PF00488">
    <property type="entry name" value="MutS_V"/>
    <property type="match status" value="1"/>
</dbReference>
<dbReference type="OrthoDB" id="295033at2759"/>
<keyword evidence="3" id="KW-0547">Nucleotide-binding</keyword>
<dbReference type="GO" id="GO:0032138">
    <property type="term" value="F:single base insertion or deletion binding"/>
    <property type="evidence" value="ECO:0007669"/>
    <property type="project" value="EnsemblFungi"/>
</dbReference>
<evidence type="ECO:0000256" key="6">
    <source>
        <dbReference type="ARBA" id="ARBA00023125"/>
    </source>
</evidence>
<dbReference type="InterPro" id="IPR011184">
    <property type="entry name" value="DNA_mismatch_repair_Msh2"/>
</dbReference>
<gene>
    <name evidence="10" type="ORF">HYPBUDRAFT_165895</name>
</gene>
<dbReference type="GeneID" id="30997269"/>
<accession>A0A1E4RPN0</accession>
<dbReference type="GO" id="GO:0005524">
    <property type="term" value="F:ATP binding"/>
    <property type="evidence" value="ECO:0007669"/>
    <property type="project" value="UniProtKB-KW"/>
</dbReference>
<comment type="similarity">
    <text evidence="2">Belongs to the DNA mismatch repair MutS family.</text>
</comment>
<dbReference type="InterPro" id="IPR016151">
    <property type="entry name" value="DNA_mismatch_repair_MutS_N"/>
</dbReference>
<evidence type="ECO:0000256" key="8">
    <source>
        <dbReference type="ARBA" id="ARBA00023242"/>
    </source>
</evidence>
<dbReference type="PANTHER" id="PTHR11361">
    <property type="entry name" value="DNA MISMATCH REPAIR PROTEIN MUTS FAMILY MEMBER"/>
    <property type="match status" value="1"/>
</dbReference>
<evidence type="ECO:0000256" key="5">
    <source>
        <dbReference type="ARBA" id="ARBA00022840"/>
    </source>
</evidence>
<dbReference type="GO" id="GO:0032302">
    <property type="term" value="C:MutSbeta complex"/>
    <property type="evidence" value="ECO:0007669"/>
    <property type="project" value="EnsemblFungi"/>
</dbReference>
<dbReference type="GO" id="GO:0140664">
    <property type="term" value="F:ATP-dependent DNA damage sensor activity"/>
    <property type="evidence" value="ECO:0007669"/>
    <property type="project" value="InterPro"/>
</dbReference>
<dbReference type="InterPro" id="IPR007861">
    <property type="entry name" value="DNA_mismatch_repair_MutS_clamp"/>
</dbReference>
<dbReference type="GO" id="GO:0007534">
    <property type="term" value="P:gene conversion at mating-type locus"/>
    <property type="evidence" value="ECO:0007669"/>
    <property type="project" value="EnsemblFungi"/>
</dbReference>
<protein>
    <recommendedName>
        <fullName evidence="9">DNA mismatch repair proteins mutS family domain-containing protein</fullName>
    </recommendedName>
</protein>
<dbReference type="InterPro" id="IPR036187">
    <property type="entry name" value="DNA_mismatch_repair_MutS_sf"/>
</dbReference>
<dbReference type="Gene3D" id="1.10.1420.10">
    <property type="match status" value="2"/>
</dbReference>
<evidence type="ECO:0000256" key="7">
    <source>
        <dbReference type="ARBA" id="ARBA00023204"/>
    </source>
</evidence>
<dbReference type="InterPro" id="IPR007860">
    <property type="entry name" value="DNA_mmatch_repair_MutS_con_dom"/>
</dbReference>
<comment type="subcellular location">
    <subcellularLocation>
        <location evidence="1">Nucleus</location>
    </subcellularLocation>
</comment>
<dbReference type="GO" id="GO:0043111">
    <property type="term" value="P:replication fork arrest"/>
    <property type="evidence" value="ECO:0007669"/>
    <property type="project" value="EnsemblFungi"/>
</dbReference>
<dbReference type="GO" id="GO:0043570">
    <property type="term" value="P:maintenance of DNA repeat elements"/>
    <property type="evidence" value="ECO:0007669"/>
    <property type="project" value="EnsemblFungi"/>
</dbReference>
<keyword evidence="11" id="KW-1185">Reference proteome</keyword>
<dbReference type="RefSeq" id="XP_020078299.1">
    <property type="nucleotide sequence ID" value="XM_020222720.1"/>
</dbReference>
<dbReference type="GO" id="GO:0000404">
    <property type="term" value="F:heteroduplex DNA loop binding"/>
    <property type="evidence" value="ECO:0007669"/>
    <property type="project" value="EnsemblFungi"/>
</dbReference>
<evidence type="ECO:0000256" key="2">
    <source>
        <dbReference type="ARBA" id="ARBA00006271"/>
    </source>
</evidence>
<dbReference type="Pfam" id="PF05190">
    <property type="entry name" value="MutS_IV"/>
    <property type="match status" value="1"/>
</dbReference>
<dbReference type="STRING" id="984485.A0A1E4RPN0"/>
<dbReference type="GO" id="GO:0030466">
    <property type="term" value="P:silent mating-type cassette heterochromatin formation"/>
    <property type="evidence" value="ECO:0007669"/>
    <property type="project" value="EnsemblFungi"/>
</dbReference>
<dbReference type="EMBL" id="KV454539">
    <property type="protein sequence ID" value="ODV69232.1"/>
    <property type="molecule type" value="Genomic_DNA"/>
</dbReference>
<dbReference type="GO" id="GO:0000710">
    <property type="term" value="P:meiotic mismatch repair"/>
    <property type="evidence" value="ECO:0007669"/>
    <property type="project" value="EnsemblFungi"/>
</dbReference>
<sequence>MSSTRPDLKFSDNVDERLYYRKYANLAPKDSSTIRIIDHNNKDYFTVLDEDADLIADNIYRSQSVIKYNQSQKNKYVTISPQVFLNNVLKFCLIDKNLKVEIYNNKTFDLITVATPGNLESLSNEYGTNLETMFKDGSSPVIASIKFITSANVKKIGVCLIDLLNQTIKLSEFEDNDLFSNLESLCLQLGVKEAILPSNYDPSGESDGDVIKLYQVLNKIGNIVIGSVKSSLFTHKEIEQDLEKIVVSDSPDKQDDLNNSIELILASKGISSTDFTLSLSCCNALISYLDILNNENSFTIEKYNLSAFMKLDSSTMRALNIFPNASNPGSTVSSASSAAPQLAASTSISSIYELLNKCKTANGSRLLSQWLKQPLTNMSLIEERHALVGQLVEDTNLRIYISQDWLSKVPDVKRLLKKMANGVKRVSGNENKKLEDVVRLYQLVLILPDLINMLTMANEDLRETHVAELIDKYWLSPIKKSYDSLVKYQELVETTIDLTPLESASAHDLLNKDFNIKPEFDESLIDINNQLQSTLEEIKDTHVNVGEDLGMDTEKKLKLEKHQQHGWCFRVTRNDSSVLRNTGNRYIELQTVKAGVFFTTKDLRGLSNDYQNLSNDYNSKQKDLIKEILSITLTYQSVFLQLSQTLSHMDVLSSFANVAIFAPIPFVKAKLHPLSQSPDDESFINRKVQLASSRHPVLEVQDDVNFIPNDVYLSNKDEYKGKSFAIITGPNMGGKSTYIRQTGVIALMNQIGSFIPVSDEEEQAELPIFDAILSRVGAGDSQLKGLSTFMIEMLETSSILATATHNSLIIIDELGRGTSTYDGFGLAWSILEHLIDKKQCFALFATHFHELTKLSEKYGNKVDNLHVVAHIEKNEEEIKEEEINKLDDITLMYKVEPGISDKSFGIHVAELVKFPSKIVNMAKRKASELQNYTEGQSEEDPYVQSKRTKCSNEEIDKGIDQLKDILKKWKSKCYDENTKNCKVDSNEAAKILNELVKNEYSDTIKNDKFISEILQML</sequence>
<dbReference type="InterPro" id="IPR036678">
    <property type="entry name" value="MutS_con_dom_sf"/>
</dbReference>
<dbReference type="AlphaFoldDB" id="A0A1E4RPN0"/>
<keyword evidence="8" id="KW-0539">Nucleus</keyword>
<dbReference type="InterPro" id="IPR045076">
    <property type="entry name" value="MutS"/>
</dbReference>
<dbReference type="GO" id="GO:0000406">
    <property type="term" value="F:double-strand/single-strand DNA junction binding"/>
    <property type="evidence" value="ECO:0007669"/>
    <property type="project" value="EnsemblFungi"/>
</dbReference>
<dbReference type="Gene3D" id="3.40.1170.10">
    <property type="entry name" value="DNA repair protein MutS, domain I"/>
    <property type="match status" value="1"/>
</dbReference>
<dbReference type="GO" id="GO:0032137">
    <property type="term" value="F:guanine/thymine mispair binding"/>
    <property type="evidence" value="ECO:0007669"/>
    <property type="project" value="EnsemblFungi"/>
</dbReference>
<evidence type="ECO:0000256" key="1">
    <source>
        <dbReference type="ARBA" id="ARBA00004123"/>
    </source>
</evidence>
<dbReference type="InterPro" id="IPR007696">
    <property type="entry name" value="DNA_mismatch_repair_MutS_core"/>
</dbReference>
<dbReference type="GO" id="GO:0036297">
    <property type="term" value="P:interstrand cross-link repair"/>
    <property type="evidence" value="ECO:0007669"/>
    <property type="project" value="EnsemblFungi"/>
</dbReference>
<dbReference type="SUPFAM" id="SSF48334">
    <property type="entry name" value="DNA repair protein MutS, domain III"/>
    <property type="match status" value="1"/>
</dbReference>
<evidence type="ECO:0000256" key="4">
    <source>
        <dbReference type="ARBA" id="ARBA00022763"/>
    </source>
</evidence>
<dbReference type="SUPFAM" id="SSF52540">
    <property type="entry name" value="P-loop containing nucleoside triphosphate hydrolases"/>
    <property type="match status" value="1"/>
</dbReference>
<dbReference type="GO" id="GO:0006311">
    <property type="term" value="P:meiotic gene conversion"/>
    <property type="evidence" value="ECO:0007669"/>
    <property type="project" value="EnsemblFungi"/>
</dbReference>
<dbReference type="InterPro" id="IPR027417">
    <property type="entry name" value="P-loop_NTPase"/>
</dbReference>
<dbReference type="GO" id="GO:0000735">
    <property type="term" value="P:removal of nonhomologous ends"/>
    <property type="evidence" value="ECO:0007669"/>
    <property type="project" value="EnsemblFungi"/>
</dbReference>
<dbReference type="PIRSF" id="PIRSF005813">
    <property type="entry name" value="MSH2"/>
    <property type="match status" value="1"/>
</dbReference>
<dbReference type="PROSITE" id="PS00486">
    <property type="entry name" value="DNA_MISMATCH_REPAIR_2"/>
    <property type="match status" value="1"/>
</dbReference>
<dbReference type="SMART" id="SM00533">
    <property type="entry name" value="MUTSd"/>
    <property type="match status" value="1"/>
</dbReference>
<evidence type="ECO:0000259" key="9">
    <source>
        <dbReference type="PROSITE" id="PS00486"/>
    </source>
</evidence>
<keyword evidence="7" id="KW-0234">DNA repair</keyword>
<dbReference type="FunFam" id="1.10.1420.10:FF:000015">
    <property type="entry name" value="DNA mismatch repair protein Msh2"/>
    <property type="match status" value="1"/>
</dbReference>
<feature type="domain" description="DNA mismatch repair proteins mutS family" evidence="9">
    <location>
        <begin position="807"/>
        <end position="823"/>
    </location>
</feature>
<dbReference type="GO" id="GO:0000403">
    <property type="term" value="F:Y-form DNA binding"/>
    <property type="evidence" value="ECO:0007669"/>
    <property type="project" value="EnsemblFungi"/>
</dbReference>
<dbReference type="GO" id="GO:0000400">
    <property type="term" value="F:four-way junction DNA binding"/>
    <property type="evidence" value="ECO:0007669"/>
    <property type="project" value="EnsemblFungi"/>
</dbReference>
<dbReference type="PANTHER" id="PTHR11361:SF35">
    <property type="entry name" value="DNA MISMATCH REPAIR PROTEIN MSH2"/>
    <property type="match status" value="1"/>
</dbReference>
<dbReference type="GO" id="GO:0032301">
    <property type="term" value="C:MutSalpha complex"/>
    <property type="evidence" value="ECO:0007669"/>
    <property type="project" value="EnsemblFungi"/>
</dbReference>
<dbReference type="InterPro" id="IPR000432">
    <property type="entry name" value="DNA_mismatch_repair_MutS_C"/>
</dbReference>
<dbReference type="Gene3D" id="3.30.420.110">
    <property type="entry name" value="MutS, connector domain"/>
    <property type="match status" value="1"/>
</dbReference>
<evidence type="ECO:0000256" key="3">
    <source>
        <dbReference type="ARBA" id="ARBA00022741"/>
    </source>
</evidence>
<keyword evidence="5" id="KW-0067">ATP-binding</keyword>
<evidence type="ECO:0000313" key="11">
    <source>
        <dbReference type="Proteomes" id="UP000095085"/>
    </source>
</evidence>
<keyword evidence="6" id="KW-0238">DNA-binding</keyword>
<name>A0A1E4RPN0_9ASCO</name>
<dbReference type="Proteomes" id="UP000095085">
    <property type="component" value="Unassembled WGS sequence"/>
</dbReference>